<dbReference type="EMBL" id="VUNN01000001">
    <property type="protein sequence ID" value="MSU05279.1"/>
    <property type="molecule type" value="Genomic_DNA"/>
</dbReference>
<evidence type="ECO:0000256" key="3">
    <source>
        <dbReference type="ARBA" id="ARBA00022106"/>
    </source>
</evidence>
<dbReference type="CDD" id="cd13143">
    <property type="entry name" value="MATE_MepA_like"/>
    <property type="match status" value="1"/>
</dbReference>
<organism evidence="11 12">
    <name type="scientific">Bullifex porci</name>
    <dbReference type="NCBI Taxonomy" id="2606638"/>
    <lineage>
        <taxon>Bacteria</taxon>
        <taxon>Pseudomonadati</taxon>
        <taxon>Spirochaetota</taxon>
        <taxon>Spirochaetia</taxon>
        <taxon>Spirochaetales</taxon>
        <taxon>Spirochaetaceae</taxon>
        <taxon>Bullifex</taxon>
    </lineage>
</organism>
<dbReference type="InterPro" id="IPR051327">
    <property type="entry name" value="MATE_MepA_subfamily"/>
</dbReference>
<name>A0A7X2PAG7_9SPIO</name>
<evidence type="ECO:0000256" key="4">
    <source>
        <dbReference type="ARBA" id="ARBA00022448"/>
    </source>
</evidence>
<keyword evidence="7 10" id="KW-1133">Transmembrane helix</keyword>
<keyword evidence="9" id="KW-0046">Antibiotic resistance</keyword>
<feature type="transmembrane region" description="Helical" evidence="10">
    <location>
        <begin position="137"/>
        <end position="158"/>
    </location>
</feature>
<feature type="transmembrane region" description="Helical" evidence="10">
    <location>
        <begin position="362"/>
        <end position="383"/>
    </location>
</feature>
<evidence type="ECO:0000256" key="10">
    <source>
        <dbReference type="SAM" id="Phobius"/>
    </source>
</evidence>
<keyword evidence="6 10" id="KW-0812">Transmembrane</keyword>
<dbReference type="PANTHER" id="PTHR43823:SF3">
    <property type="entry name" value="MULTIDRUG EXPORT PROTEIN MEPA"/>
    <property type="match status" value="1"/>
</dbReference>
<dbReference type="GO" id="GO:0015297">
    <property type="term" value="F:antiporter activity"/>
    <property type="evidence" value="ECO:0007669"/>
    <property type="project" value="InterPro"/>
</dbReference>
<accession>A0A7X2PAG7</accession>
<keyword evidence="5" id="KW-1003">Cell membrane</keyword>
<keyword evidence="12" id="KW-1185">Reference proteome</keyword>
<reference evidence="11 12" key="1">
    <citation type="submission" date="2019-08" db="EMBL/GenBank/DDBJ databases">
        <title>In-depth cultivation of the pig gut microbiome towards novel bacterial diversity and tailored functional studies.</title>
        <authorList>
            <person name="Wylensek D."/>
            <person name="Hitch T.C.A."/>
            <person name="Clavel T."/>
        </authorList>
    </citation>
    <scope>NUCLEOTIDE SEQUENCE [LARGE SCALE GENOMIC DNA]</scope>
    <source>
        <strain evidence="11 12">NM-380-WT-3C1</strain>
    </source>
</reference>
<evidence type="ECO:0000256" key="7">
    <source>
        <dbReference type="ARBA" id="ARBA00022989"/>
    </source>
</evidence>
<evidence type="ECO:0000256" key="1">
    <source>
        <dbReference type="ARBA" id="ARBA00004651"/>
    </source>
</evidence>
<dbReference type="AlphaFoldDB" id="A0A7X2PAG7"/>
<evidence type="ECO:0000313" key="11">
    <source>
        <dbReference type="EMBL" id="MSU05279.1"/>
    </source>
</evidence>
<evidence type="ECO:0000256" key="8">
    <source>
        <dbReference type="ARBA" id="ARBA00023136"/>
    </source>
</evidence>
<evidence type="ECO:0000256" key="9">
    <source>
        <dbReference type="ARBA" id="ARBA00023251"/>
    </source>
</evidence>
<dbReference type="InterPro" id="IPR002528">
    <property type="entry name" value="MATE_fam"/>
</dbReference>
<comment type="caution">
    <text evidence="11">The sequence shown here is derived from an EMBL/GenBank/DDBJ whole genome shotgun (WGS) entry which is preliminary data.</text>
</comment>
<dbReference type="NCBIfam" id="TIGR00797">
    <property type="entry name" value="matE"/>
    <property type="match status" value="1"/>
</dbReference>
<feature type="transmembrane region" description="Helical" evidence="10">
    <location>
        <begin position="319"/>
        <end position="342"/>
    </location>
</feature>
<feature type="transmembrane region" description="Helical" evidence="10">
    <location>
        <begin position="46"/>
        <end position="71"/>
    </location>
</feature>
<dbReference type="PANTHER" id="PTHR43823">
    <property type="entry name" value="SPORULATION PROTEIN YKVU"/>
    <property type="match status" value="1"/>
</dbReference>
<dbReference type="GO" id="GO:0005886">
    <property type="term" value="C:plasma membrane"/>
    <property type="evidence" value="ECO:0007669"/>
    <property type="project" value="UniProtKB-SubCell"/>
</dbReference>
<comment type="similarity">
    <text evidence="2">Belongs to the multi antimicrobial extrusion (MATE) (TC 2.A.66.1) family. MepA subfamily.</text>
</comment>
<feature type="transmembrane region" description="Helical" evidence="10">
    <location>
        <begin position="12"/>
        <end position="34"/>
    </location>
</feature>
<proteinExistence type="inferred from homology"/>
<protein>
    <recommendedName>
        <fullName evidence="3">Multidrug export protein MepA</fullName>
    </recommendedName>
</protein>
<evidence type="ECO:0000256" key="6">
    <source>
        <dbReference type="ARBA" id="ARBA00022692"/>
    </source>
</evidence>
<feature type="transmembrane region" description="Helical" evidence="10">
    <location>
        <begin position="417"/>
        <end position="436"/>
    </location>
</feature>
<keyword evidence="4" id="KW-0813">Transport</keyword>
<keyword evidence="8 10" id="KW-0472">Membrane</keyword>
<feature type="transmembrane region" description="Helical" evidence="10">
    <location>
        <begin position="390"/>
        <end position="411"/>
    </location>
</feature>
<dbReference type="Proteomes" id="UP000460549">
    <property type="component" value="Unassembled WGS sequence"/>
</dbReference>
<evidence type="ECO:0000256" key="2">
    <source>
        <dbReference type="ARBA" id="ARBA00008417"/>
    </source>
</evidence>
<evidence type="ECO:0000313" key="12">
    <source>
        <dbReference type="Proteomes" id="UP000460549"/>
    </source>
</evidence>
<dbReference type="InterPro" id="IPR048279">
    <property type="entry name" value="MdtK-like"/>
</dbReference>
<evidence type="ECO:0000256" key="5">
    <source>
        <dbReference type="ARBA" id="ARBA00022475"/>
    </source>
</evidence>
<feature type="transmembrane region" description="Helical" evidence="10">
    <location>
        <begin position="170"/>
        <end position="189"/>
    </location>
</feature>
<comment type="subcellular location">
    <subcellularLocation>
        <location evidence="1">Cell membrane</location>
        <topology evidence="1">Multi-pass membrane protein</topology>
    </subcellularLocation>
</comment>
<feature type="transmembrane region" description="Helical" evidence="10">
    <location>
        <begin position="264"/>
        <end position="282"/>
    </location>
</feature>
<dbReference type="RefSeq" id="WP_154424180.1">
    <property type="nucleotide sequence ID" value="NZ_VUNN01000001.1"/>
</dbReference>
<dbReference type="Pfam" id="PF01554">
    <property type="entry name" value="MatE"/>
    <property type="match status" value="2"/>
</dbReference>
<dbReference type="InterPro" id="IPR045070">
    <property type="entry name" value="MATE_MepA-like"/>
</dbReference>
<dbReference type="GO" id="GO:0046677">
    <property type="term" value="P:response to antibiotic"/>
    <property type="evidence" value="ECO:0007669"/>
    <property type="project" value="UniProtKB-KW"/>
</dbReference>
<sequence length="449" mass="48884">MKADFDSPKVKSTIIRLALPMIAAQFVNLLYSIVDRIFIGHIPGVGPIALTSVGLCFPIIQIVAAFTNLYGFNGGSPLSSIERGKGNLKEAGLIMGNSFALLVITGVVLTIITQCFASPLLYIFGASEKTISYAIEYLRIYSIGFTFSLIATGMNAFINSQGFSNIGMKTVLIGALLNFILDPLFIFIFSWGVKGAALATCISQCVSALWVLKFLTSSKPILKLKREEMILEAKRVKSIVTLGTSGFIMGATNSAVQIVCNRMALLYGGDLLVGAFTIINSVREIFSTPVNGLTSATSPVMSYNYGAKRFDRVMKASNFAIMVSATFTSIFTLTILLFPQMYIRLFSSDTQMVEVTTRALRIYFSLFVFMSFQQVGQSTFVALGKAKQAIFFSLFRKIIIVVPLTIILPLFMGSDGVVAAEPISNLVGGMASYLTMRYITSKEFKRAAS</sequence>
<dbReference type="PIRSF" id="PIRSF006603">
    <property type="entry name" value="DinF"/>
    <property type="match status" value="1"/>
</dbReference>
<feature type="transmembrane region" description="Helical" evidence="10">
    <location>
        <begin position="92"/>
        <end position="125"/>
    </location>
</feature>
<gene>
    <name evidence="11" type="ORF">FYJ80_00560</name>
</gene>
<dbReference type="GO" id="GO:0042910">
    <property type="term" value="F:xenobiotic transmembrane transporter activity"/>
    <property type="evidence" value="ECO:0007669"/>
    <property type="project" value="InterPro"/>
</dbReference>